<proteinExistence type="predicted"/>
<dbReference type="EMBL" id="AP019302">
    <property type="protein sequence ID" value="BBH06633.1"/>
    <property type="molecule type" value="Genomic_DNA"/>
</dbReference>
<evidence type="ECO:0000313" key="1">
    <source>
        <dbReference type="EMBL" id="BBH06633.1"/>
    </source>
</evidence>
<organism evidence="1">
    <name type="scientific">Prunus dulcis</name>
    <name type="common">Almond</name>
    <name type="synonym">Amygdalus dulcis</name>
    <dbReference type="NCBI Taxonomy" id="3755"/>
    <lineage>
        <taxon>Eukaryota</taxon>
        <taxon>Viridiplantae</taxon>
        <taxon>Streptophyta</taxon>
        <taxon>Embryophyta</taxon>
        <taxon>Tracheophyta</taxon>
        <taxon>Spermatophyta</taxon>
        <taxon>Magnoliopsida</taxon>
        <taxon>eudicotyledons</taxon>
        <taxon>Gunneridae</taxon>
        <taxon>Pentapetalae</taxon>
        <taxon>rosids</taxon>
        <taxon>fabids</taxon>
        <taxon>Rosales</taxon>
        <taxon>Rosaceae</taxon>
        <taxon>Amygdaloideae</taxon>
        <taxon>Amygdaleae</taxon>
        <taxon>Prunus</taxon>
    </lineage>
</organism>
<protein>
    <submittedName>
        <fullName evidence="1">Uncharacterized protein</fullName>
    </submittedName>
</protein>
<dbReference type="GO" id="GO:0005524">
    <property type="term" value="F:ATP binding"/>
    <property type="evidence" value="ECO:0007669"/>
    <property type="project" value="InterPro"/>
</dbReference>
<dbReference type="GO" id="GO:0004363">
    <property type="term" value="F:glutathione synthase activity"/>
    <property type="evidence" value="ECO:0007669"/>
    <property type="project" value="InterPro"/>
</dbReference>
<dbReference type="InterPro" id="IPR014049">
    <property type="entry name" value="Glutathione_synthase_N_euk"/>
</dbReference>
<reference evidence="1" key="1">
    <citation type="journal article" date="2019" name="Science">
        <title>Mutation of a bHLH transcription factor allowed almond domestication.</title>
        <authorList>
            <person name="Sanchez-Perez R."/>
            <person name="Pavan S."/>
            <person name="Mazzeo R."/>
            <person name="Moldovan C."/>
            <person name="Aiese Cigliano R."/>
            <person name="Del Cueto J."/>
            <person name="Ricciardi F."/>
            <person name="Lotti C."/>
            <person name="Ricciardi L."/>
            <person name="Dicenta F."/>
            <person name="Lopez-Marques R.L."/>
            <person name="Lindberg Moller B."/>
        </authorList>
    </citation>
    <scope>NUCLEOTIDE SEQUENCE</scope>
</reference>
<dbReference type="AlphaFoldDB" id="A0A4Y1RSA1"/>
<accession>A0A4Y1RSA1</accession>
<sequence length="190" mass="20975">MTPKRLKLVVNLDTLWAKSAIAKAYGGYALRAQGVRLKPPLWSPPKRVKHGCFLFFMLSFQYLSTHTLLHSHPKATAFSHIRQSGLPKPSFKLNPTNQIFQTYLRIMAQPSQVLPLQGGKVEVGETQEGSGTRPLLDFHGIDQELVEKIVYDALVWSSLHGLLVGDKSVQVSGTAQPTVCLVSADENGKN</sequence>
<dbReference type="Gene3D" id="3.30.1490.80">
    <property type="match status" value="1"/>
</dbReference>
<name>A0A4Y1RSA1_PRUDU</name>
<gene>
    <name evidence="1" type="ORF">Prudu_018343</name>
</gene>